<dbReference type="eggNOG" id="COG0562">
    <property type="taxonomic scope" value="Bacteria"/>
</dbReference>
<dbReference type="STRING" id="28134.SAMN05444288_0073"/>
<evidence type="ECO:0000256" key="2">
    <source>
        <dbReference type="ARBA" id="ARBA00009321"/>
    </source>
</evidence>
<accession>E7RNZ9</accession>
<evidence type="ECO:0000256" key="1">
    <source>
        <dbReference type="ARBA" id="ARBA00001974"/>
    </source>
</evidence>
<comment type="cofactor">
    <cofactor evidence="1">
        <name>FAD</name>
        <dbReference type="ChEBI" id="CHEBI:57692"/>
    </cofactor>
</comment>
<organism evidence="7 8">
    <name type="scientific">Hoylesella oralis ATCC 33269</name>
    <dbReference type="NCBI Taxonomy" id="873533"/>
    <lineage>
        <taxon>Bacteria</taxon>
        <taxon>Pseudomonadati</taxon>
        <taxon>Bacteroidota</taxon>
        <taxon>Bacteroidia</taxon>
        <taxon>Bacteroidales</taxon>
        <taxon>Prevotellaceae</taxon>
        <taxon>Hoylesella</taxon>
    </lineage>
</organism>
<dbReference type="InterPro" id="IPR015899">
    <property type="entry name" value="UDP-GalPyranose_mutase_C"/>
</dbReference>
<evidence type="ECO:0000259" key="6">
    <source>
        <dbReference type="Pfam" id="PF03275"/>
    </source>
</evidence>
<dbReference type="PANTHER" id="PTHR21197">
    <property type="entry name" value="UDP-GALACTOPYRANOSE MUTASE"/>
    <property type="match status" value="1"/>
</dbReference>
<dbReference type="EC" id="5.4.99.9" evidence="7"/>
<keyword evidence="8" id="KW-1185">Reference proteome</keyword>
<gene>
    <name evidence="7" type="primary">glf</name>
    <name evidence="7" type="ORF">HMPREF0663_10900</name>
</gene>
<dbReference type="GO" id="GO:0005829">
    <property type="term" value="C:cytosol"/>
    <property type="evidence" value="ECO:0007669"/>
    <property type="project" value="TreeGrafter"/>
</dbReference>
<dbReference type="NCBIfam" id="TIGR00031">
    <property type="entry name" value="UDP-GALP_mutase"/>
    <property type="match status" value="1"/>
</dbReference>
<dbReference type="GO" id="GO:0050660">
    <property type="term" value="F:flavin adenine dinucleotide binding"/>
    <property type="evidence" value="ECO:0007669"/>
    <property type="project" value="TreeGrafter"/>
</dbReference>
<dbReference type="EMBL" id="AEPE02000003">
    <property type="protein sequence ID" value="EFZ37442.1"/>
    <property type="molecule type" value="Genomic_DNA"/>
</dbReference>
<comment type="similarity">
    <text evidence="2">Belongs to the UDP-galactopyranose/dTDP-fucopyranose mutase family.</text>
</comment>
<keyword evidence="4" id="KW-0274">FAD</keyword>
<dbReference type="Proteomes" id="UP000005580">
    <property type="component" value="Unassembled WGS sequence"/>
</dbReference>
<keyword evidence="3" id="KW-0285">Flavoprotein</keyword>
<name>E7RNZ9_9BACT</name>
<dbReference type="InterPro" id="IPR004379">
    <property type="entry name" value="UDP-GALP_mutase"/>
</dbReference>
<feature type="domain" description="UDP-galactopyranose mutase C-terminal" evidence="6">
    <location>
        <begin position="194"/>
        <end position="395"/>
    </location>
</feature>
<dbReference type="Gene3D" id="3.40.50.720">
    <property type="entry name" value="NAD(P)-binding Rossmann-like Domain"/>
    <property type="match status" value="3"/>
</dbReference>
<dbReference type="RefSeq" id="WP_004368117.1">
    <property type="nucleotide sequence ID" value="NZ_GL833116.1"/>
</dbReference>
<dbReference type="AlphaFoldDB" id="E7RNZ9"/>
<dbReference type="HOGENOM" id="CLU_042118_0_0_10"/>
<keyword evidence="5 7" id="KW-0413">Isomerase</keyword>
<dbReference type="Pfam" id="PF03275">
    <property type="entry name" value="GLF"/>
    <property type="match status" value="1"/>
</dbReference>
<dbReference type="SUPFAM" id="SSF54373">
    <property type="entry name" value="FAD-linked reductases, C-terminal domain"/>
    <property type="match status" value="1"/>
</dbReference>
<proteinExistence type="inferred from homology"/>
<dbReference type="GO" id="GO:0008767">
    <property type="term" value="F:UDP-galactopyranose mutase activity"/>
    <property type="evidence" value="ECO:0007669"/>
    <property type="project" value="UniProtKB-EC"/>
</dbReference>
<protein>
    <submittedName>
        <fullName evidence="7">UDP-galactopyranose mutase</fullName>
        <ecNumber evidence="7">5.4.99.9</ecNumber>
    </submittedName>
</protein>
<evidence type="ECO:0000256" key="3">
    <source>
        <dbReference type="ARBA" id="ARBA00022630"/>
    </source>
</evidence>
<dbReference type="Pfam" id="PF13450">
    <property type="entry name" value="NAD_binding_8"/>
    <property type="match status" value="1"/>
</dbReference>
<dbReference type="PANTHER" id="PTHR21197:SF0">
    <property type="entry name" value="UDP-GALACTOPYRANOSE MUTASE"/>
    <property type="match status" value="1"/>
</dbReference>
<evidence type="ECO:0000313" key="7">
    <source>
        <dbReference type="EMBL" id="EFZ37442.1"/>
    </source>
</evidence>
<evidence type="ECO:0000256" key="5">
    <source>
        <dbReference type="ARBA" id="ARBA00023235"/>
    </source>
</evidence>
<reference evidence="7" key="1">
    <citation type="submission" date="2011-01" db="EMBL/GenBank/DDBJ databases">
        <authorList>
            <person name="Muzny D."/>
            <person name="Qin X."/>
            <person name="Buhay C."/>
            <person name="Dugan-Rocha S."/>
            <person name="Ding Y."/>
            <person name="Chen G."/>
            <person name="Hawes A."/>
            <person name="Holder M."/>
            <person name="Jhangiani S."/>
            <person name="Johnson A."/>
            <person name="Khan Z."/>
            <person name="Li Z."/>
            <person name="Liu W."/>
            <person name="Liu X."/>
            <person name="Perez L."/>
            <person name="Shen H."/>
            <person name="Wang Q."/>
            <person name="Watt J."/>
            <person name="Xi L."/>
            <person name="Xin Y."/>
            <person name="Zhou J."/>
            <person name="Deng J."/>
            <person name="Jiang H."/>
            <person name="Liu Y."/>
            <person name="Qu J."/>
            <person name="Song X.-Z."/>
            <person name="Zhang L."/>
            <person name="Villasana D."/>
            <person name="Johnson A."/>
            <person name="Liu J."/>
            <person name="Liyanage D."/>
            <person name="Lorensuhewa L."/>
            <person name="Robinson T."/>
            <person name="Song A."/>
            <person name="Song B.-B."/>
            <person name="Dinh H."/>
            <person name="Thornton R."/>
            <person name="Coyle M."/>
            <person name="Francisco L."/>
            <person name="Jackson L."/>
            <person name="Javaid M."/>
            <person name="Korchina V."/>
            <person name="Kovar C."/>
            <person name="Mata R."/>
            <person name="Mathew T."/>
            <person name="Ngo R."/>
            <person name="Nguyen L."/>
            <person name="Nguyen N."/>
            <person name="Okwuonu G."/>
            <person name="Ongeri F."/>
            <person name="Pham C."/>
            <person name="Simmons D."/>
            <person name="Wilczek-Boney K."/>
            <person name="Hale W."/>
            <person name="Jakkamsetti A."/>
            <person name="Pham P."/>
            <person name="Ruth R."/>
            <person name="San Lucas F."/>
            <person name="Warren J."/>
            <person name="Zhang J."/>
            <person name="Zhao Z."/>
            <person name="Zhou C."/>
            <person name="Zhu D."/>
            <person name="Lee S."/>
            <person name="Bess C."/>
            <person name="Blankenburg K."/>
            <person name="Forbes L."/>
            <person name="Fu Q."/>
            <person name="Gubbala S."/>
            <person name="Hirani K."/>
            <person name="Jayaseelan J.C."/>
            <person name="Lara F."/>
            <person name="Munidasa M."/>
            <person name="Palculict T."/>
            <person name="Patil S."/>
            <person name="Pu L.-L."/>
            <person name="Saada N."/>
            <person name="Tang L."/>
            <person name="Weissenberger G."/>
            <person name="Zhu Y."/>
            <person name="Hemphill L."/>
            <person name="Shang Y."/>
            <person name="Youmans B."/>
            <person name="Ayvaz T."/>
            <person name="Ross M."/>
            <person name="Santibanez J."/>
            <person name="Aqrawi P."/>
            <person name="Gross S."/>
            <person name="Joshi V."/>
            <person name="Fowler G."/>
            <person name="Nazareth L."/>
            <person name="Reid J."/>
            <person name="Worley K."/>
            <person name="Petrosino J."/>
            <person name="Highlander S."/>
            <person name="Gibbs R."/>
        </authorList>
    </citation>
    <scope>NUCLEOTIDE SEQUENCE [LARGE SCALE GENOMIC DNA]</scope>
    <source>
        <strain evidence="7">ATCC 33269</strain>
    </source>
</reference>
<dbReference type="SUPFAM" id="SSF51971">
    <property type="entry name" value="Nucleotide-binding domain"/>
    <property type="match status" value="1"/>
</dbReference>
<evidence type="ECO:0000313" key="8">
    <source>
        <dbReference type="Proteomes" id="UP000005580"/>
    </source>
</evidence>
<evidence type="ECO:0000256" key="4">
    <source>
        <dbReference type="ARBA" id="ARBA00022827"/>
    </source>
</evidence>
<comment type="caution">
    <text evidence="7">The sequence shown here is derived from an EMBL/GenBank/DDBJ whole genome shotgun (WGS) entry which is preliminary data.</text>
</comment>
<sequence length="411" mass="48756">MYTKVLCIFSKSLTIQYTNDKEINKFFILTRRLVRICCKHNNLFSRYRYDIIIVGSGLYGAILVYRAKQNGLRCLVLERRKKVGGNVRDEWIDGINVHQYGAHIFHTEDEQIWNFISQFSDFIPYFHTVMARYKEKLYHLPFSMYTFYDIYGITKPYELEQILVEEHQKEWYEHPDSLEEMAINIVGRTIYEILIKGYTEKQWGVSARELSADLINRLPIRSTFDNRYFNDRYQGIPSNGYSKIIKKLLKGIEVKTNTDFCLTRNYWIQQSKKIVYTGMIDELFGYSDGTLGYRSLDFASSELDTPNFQGLAVINETDYNVPFTRIIEHKHFMPLSNIPQIIITKEYPKVWKPGEEAYYPIDTRENNAKYKKYIEKAKEQYPTIFFGGRLGCYKYYDMDDAIRAALNYKFL</sequence>